<dbReference type="GO" id="GO:0005739">
    <property type="term" value="C:mitochondrion"/>
    <property type="evidence" value="ECO:0007669"/>
    <property type="project" value="UniProtKB-SubCell"/>
</dbReference>
<organism evidence="16 17">
    <name type="scientific">Cichlidogyrus casuarinus</name>
    <dbReference type="NCBI Taxonomy" id="1844966"/>
    <lineage>
        <taxon>Eukaryota</taxon>
        <taxon>Metazoa</taxon>
        <taxon>Spiralia</taxon>
        <taxon>Lophotrochozoa</taxon>
        <taxon>Platyhelminthes</taxon>
        <taxon>Monogenea</taxon>
        <taxon>Monopisthocotylea</taxon>
        <taxon>Dactylogyridea</taxon>
        <taxon>Ancyrocephalidae</taxon>
        <taxon>Cichlidogyrus</taxon>
    </lineage>
</organism>
<comment type="caution">
    <text evidence="16">The sequence shown here is derived from an EMBL/GenBank/DDBJ whole genome shotgun (WGS) entry which is preliminary data.</text>
</comment>
<comment type="subcellular location">
    <subcellularLocation>
        <location evidence="1">Mitochondrion</location>
    </subcellularLocation>
</comment>
<evidence type="ECO:0000313" key="17">
    <source>
        <dbReference type="Proteomes" id="UP001626550"/>
    </source>
</evidence>
<dbReference type="GO" id="GO:0006633">
    <property type="term" value="P:fatty acid biosynthetic process"/>
    <property type="evidence" value="ECO:0007669"/>
    <property type="project" value="UniProtKB-KW"/>
</dbReference>
<dbReference type="AlphaFoldDB" id="A0ABD2Q9G9"/>
<evidence type="ECO:0000256" key="14">
    <source>
        <dbReference type="RuleBase" id="RU000722"/>
    </source>
</evidence>
<dbReference type="PROSITE" id="PS50075">
    <property type="entry name" value="CARRIER"/>
    <property type="match status" value="1"/>
</dbReference>
<evidence type="ECO:0000256" key="2">
    <source>
        <dbReference type="ARBA" id="ARBA00005194"/>
    </source>
</evidence>
<dbReference type="InterPro" id="IPR036736">
    <property type="entry name" value="ACP-like_sf"/>
</dbReference>
<keyword evidence="4" id="KW-0813">Transport</keyword>
<dbReference type="Pfam" id="PF00550">
    <property type="entry name" value="PP-binding"/>
    <property type="match status" value="1"/>
</dbReference>
<evidence type="ECO:0000256" key="4">
    <source>
        <dbReference type="ARBA" id="ARBA00022448"/>
    </source>
</evidence>
<dbReference type="PANTHER" id="PTHR20863">
    <property type="entry name" value="ACYL CARRIER PROTEIN"/>
    <property type="match status" value="1"/>
</dbReference>
<evidence type="ECO:0000256" key="12">
    <source>
        <dbReference type="ARBA" id="ARBA00023128"/>
    </source>
</evidence>
<dbReference type="Proteomes" id="UP001626550">
    <property type="component" value="Unassembled WGS sequence"/>
</dbReference>
<evidence type="ECO:0000256" key="9">
    <source>
        <dbReference type="ARBA" id="ARBA00022946"/>
    </source>
</evidence>
<protein>
    <recommendedName>
        <fullName evidence="14">Acyl carrier protein</fullName>
    </recommendedName>
</protein>
<comment type="pathway">
    <text evidence="2">Lipid metabolism; fatty acid biosynthesis.</text>
</comment>
<evidence type="ECO:0000256" key="3">
    <source>
        <dbReference type="ARBA" id="ARBA00010930"/>
    </source>
</evidence>
<reference evidence="16 17" key="1">
    <citation type="submission" date="2024-11" db="EMBL/GenBank/DDBJ databases">
        <title>Adaptive evolution of stress response genes in parasites aligns with host niche diversity.</title>
        <authorList>
            <person name="Hahn C."/>
            <person name="Resl P."/>
        </authorList>
    </citation>
    <scope>NUCLEOTIDE SEQUENCE [LARGE SCALE GENOMIC DNA]</scope>
    <source>
        <strain evidence="16">EGGRZ-B1_66</strain>
        <tissue evidence="16">Body</tissue>
    </source>
</reference>
<keyword evidence="8" id="KW-0276">Fatty acid metabolism</keyword>
<dbReference type="NCBIfam" id="NF002148">
    <property type="entry name" value="PRK00982.1-2"/>
    <property type="match status" value="1"/>
</dbReference>
<evidence type="ECO:0000256" key="1">
    <source>
        <dbReference type="ARBA" id="ARBA00004173"/>
    </source>
</evidence>
<keyword evidence="6 14" id="KW-0444">Lipid biosynthesis</keyword>
<keyword evidence="10" id="KW-0249">Electron transport</keyword>
<dbReference type="HAMAP" id="MF_01217">
    <property type="entry name" value="Acyl_carrier"/>
    <property type="match status" value="1"/>
</dbReference>
<dbReference type="Gene3D" id="1.10.1200.10">
    <property type="entry name" value="ACP-like"/>
    <property type="match status" value="1"/>
</dbReference>
<dbReference type="InterPro" id="IPR003231">
    <property type="entry name" value="ACP"/>
</dbReference>
<keyword evidence="7" id="KW-0597">Phosphoprotein</keyword>
<dbReference type="PANTHER" id="PTHR20863:SF28">
    <property type="entry name" value="ACYL CARRIER PROTEIN, MITOCHONDRIAL"/>
    <property type="match status" value="1"/>
</dbReference>
<evidence type="ECO:0000256" key="11">
    <source>
        <dbReference type="ARBA" id="ARBA00023098"/>
    </source>
</evidence>
<sequence length="87" mass="9895">MHFSALPKVDIESKVMEICRTYDKITADKLQLNSNFLKDLGLDSLDHIEIIMEVENEFGFEIPDIEAEKLLTPGDIVNHVANKLNSH</sequence>
<keyword evidence="11" id="KW-0443">Lipid metabolism</keyword>
<gene>
    <name evidence="16" type="primary">NDUFAB1</name>
    <name evidence="16" type="ORF">Ciccas_005177</name>
</gene>
<evidence type="ECO:0000256" key="13">
    <source>
        <dbReference type="ARBA" id="ARBA00023160"/>
    </source>
</evidence>
<dbReference type="FunFam" id="1.10.1200.10:FF:000003">
    <property type="entry name" value="Acyl carrier protein"/>
    <property type="match status" value="1"/>
</dbReference>
<keyword evidence="17" id="KW-1185">Reference proteome</keyword>
<keyword evidence="5 14" id="KW-0596">Phosphopantetheine</keyword>
<keyword evidence="9" id="KW-0809">Transit peptide</keyword>
<feature type="domain" description="Carrier" evidence="15">
    <location>
        <begin position="9"/>
        <end position="84"/>
    </location>
</feature>
<evidence type="ECO:0000256" key="7">
    <source>
        <dbReference type="ARBA" id="ARBA00022553"/>
    </source>
</evidence>
<keyword evidence="12" id="KW-0496">Mitochondrion</keyword>
<accession>A0ABD2Q9G9</accession>
<keyword evidence="13 14" id="KW-0275">Fatty acid biosynthesis</keyword>
<dbReference type="SUPFAM" id="SSF47336">
    <property type="entry name" value="ACP-like"/>
    <property type="match status" value="1"/>
</dbReference>
<name>A0ABD2Q9G9_9PLAT</name>
<evidence type="ECO:0000256" key="10">
    <source>
        <dbReference type="ARBA" id="ARBA00022982"/>
    </source>
</evidence>
<evidence type="ECO:0000259" key="15">
    <source>
        <dbReference type="PROSITE" id="PS50075"/>
    </source>
</evidence>
<proteinExistence type="inferred from homology"/>
<dbReference type="NCBIfam" id="TIGR00517">
    <property type="entry name" value="acyl_carrier"/>
    <property type="match status" value="1"/>
</dbReference>
<evidence type="ECO:0000256" key="5">
    <source>
        <dbReference type="ARBA" id="ARBA00022450"/>
    </source>
</evidence>
<comment type="function">
    <text evidence="14">Carrier of the growing fatty acid chain in fatty acid biosynthesis.</text>
</comment>
<dbReference type="EMBL" id="JBJKFK010000586">
    <property type="protein sequence ID" value="KAL3316187.1"/>
    <property type="molecule type" value="Genomic_DNA"/>
</dbReference>
<dbReference type="InterPro" id="IPR009081">
    <property type="entry name" value="PP-bd_ACP"/>
</dbReference>
<evidence type="ECO:0000256" key="8">
    <source>
        <dbReference type="ARBA" id="ARBA00022832"/>
    </source>
</evidence>
<evidence type="ECO:0000256" key="6">
    <source>
        <dbReference type="ARBA" id="ARBA00022516"/>
    </source>
</evidence>
<comment type="similarity">
    <text evidence="3">Belongs to the acyl carrier protein (ACP) family.</text>
</comment>
<evidence type="ECO:0000313" key="16">
    <source>
        <dbReference type="EMBL" id="KAL3316187.1"/>
    </source>
</evidence>